<dbReference type="Proteomes" id="UP000324222">
    <property type="component" value="Unassembled WGS sequence"/>
</dbReference>
<name>A0A5B7HMA9_PORTR</name>
<keyword evidence="2" id="KW-1185">Reference proteome</keyword>
<dbReference type="EMBL" id="VSRR010032232">
    <property type="protein sequence ID" value="MPC71066.1"/>
    <property type="molecule type" value="Genomic_DNA"/>
</dbReference>
<evidence type="ECO:0000313" key="1">
    <source>
        <dbReference type="EMBL" id="MPC71066.1"/>
    </source>
</evidence>
<protein>
    <submittedName>
        <fullName evidence="1">Uncharacterized protein</fullName>
    </submittedName>
</protein>
<dbReference type="PROSITE" id="PS51257">
    <property type="entry name" value="PROKAR_LIPOPROTEIN"/>
    <property type="match status" value="1"/>
</dbReference>
<proteinExistence type="predicted"/>
<dbReference type="AlphaFoldDB" id="A0A5B7HMA9"/>
<evidence type="ECO:0000313" key="2">
    <source>
        <dbReference type="Proteomes" id="UP000324222"/>
    </source>
</evidence>
<sequence length="42" mass="4691">MYTRHCSTDASLSSHHFTQYQRQVLGIAAVSSCANYNQTPIC</sequence>
<comment type="caution">
    <text evidence="1">The sequence shown here is derived from an EMBL/GenBank/DDBJ whole genome shotgun (WGS) entry which is preliminary data.</text>
</comment>
<gene>
    <name evidence="1" type="ORF">E2C01_065335</name>
</gene>
<accession>A0A5B7HMA9</accession>
<reference evidence="1 2" key="1">
    <citation type="submission" date="2019-05" db="EMBL/GenBank/DDBJ databases">
        <title>Another draft genome of Portunus trituberculatus and its Hox gene families provides insights of decapod evolution.</title>
        <authorList>
            <person name="Jeong J.-H."/>
            <person name="Song I."/>
            <person name="Kim S."/>
            <person name="Choi T."/>
            <person name="Kim D."/>
            <person name="Ryu S."/>
            <person name="Kim W."/>
        </authorList>
    </citation>
    <scope>NUCLEOTIDE SEQUENCE [LARGE SCALE GENOMIC DNA]</scope>
    <source>
        <tissue evidence="1">Muscle</tissue>
    </source>
</reference>
<organism evidence="1 2">
    <name type="scientific">Portunus trituberculatus</name>
    <name type="common">Swimming crab</name>
    <name type="synonym">Neptunus trituberculatus</name>
    <dbReference type="NCBI Taxonomy" id="210409"/>
    <lineage>
        <taxon>Eukaryota</taxon>
        <taxon>Metazoa</taxon>
        <taxon>Ecdysozoa</taxon>
        <taxon>Arthropoda</taxon>
        <taxon>Crustacea</taxon>
        <taxon>Multicrustacea</taxon>
        <taxon>Malacostraca</taxon>
        <taxon>Eumalacostraca</taxon>
        <taxon>Eucarida</taxon>
        <taxon>Decapoda</taxon>
        <taxon>Pleocyemata</taxon>
        <taxon>Brachyura</taxon>
        <taxon>Eubrachyura</taxon>
        <taxon>Portunoidea</taxon>
        <taxon>Portunidae</taxon>
        <taxon>Portuninae</taxon>
        <taxon>Portunus</taxon>
    </lineage>
</organism>